<dbReference type="GO" id="GO:0005794">
    <property type="term" value="C:Golgi apparatus"/>
    <property type="evidence" value="ECO:0007669"/>
    <property type="project" value="UniProtKB-SubCell"/>
</dbReference>
<reference evidence="11 12" key="1">
    <citation type="journal article" date="2011" name="Science">
        <title>The ecoresponsive genome of Daphnia pulex.</title>
        <authorList>
            <person name="Colbourne J.K."/>
            <person name="Pfrender M.E."/>
            <person name="Gilbert D."/>
            <person name="Thomas W.K."/>
            <person name="Tucker A."/>
            <person name="Oakley T.H."/>
            <person name="Tokishita S."/>
            <person name="Aerts A."/>
            <person name="Arnold G.J."/>
            <person name="Basu M.K."/>
            <person name="Bauer D.J."/>
            <person name="Caceres C.E."/>
            <person name="Carmel L."/>
            <person name="Casola C."/>
            <person name="Choi J.H."/>
            <person name="Detter J.C."/>
            <person name="Dong Q."/>
            <person name="Dusheyko S."/>
            <person name="Eads B.D."/>
            <person name="Frohlich T."/>
            <person name="Geiler-Samerotte K.A."/>
            <person name="Gerlach D."/>
            <person name="Hatcher P."/>
            <person name="Jogdeo S."/>
            <person name="Krijgsveld J."/>
            <person name="Kriventseva E.V."/>
            <person name="Kultz D."/>
            <person name="Laforsch C."/>
            <person name="Lindquist E."/>
            <person name="Lopez J."/>
            <person name="Manak J.R."/>
            <person name="Muller J."/>
            <person name="Pangilinan J."/>
            <person name="Patwardhan R.P."/>
            <person name="Pitluck S."/>
            <person name="Pritham E.J."/>
            <person name="Rechtsteiner A."/>
            <person name="Rho M."/>
            <person name="Rogozin I.B."/>
            <person name="Sakarya O."/>
            <person name="Salamov A."/>
            <person name="Schaack S."/>
            <person name="Shapiro H."/>
            <person name="Shiga Y."/>
            <person name="Skalitzky C."/>
            <person name="Smith Z."/>
            <person name="Souvorov A."/>
            <person name="Sung W."/>
            <person name="Tang Z."/>
            <person name="Tsuchiya D."/>
            <person name="Tu H."/>
            <person name="Vos H."/>
            <person name="Wang M."/>
            <person name="Wolf Y.I."/>
            <person name="Yamagata H."/>
            <person name="Yamada T."/>
            <person name="Ye Y."/>
            <person name="Shaw J.R."/>
            <person name="Andrews J."/>
            <person name="Crease T.J."/>
            <person name="Tang H."/>
            <person name="Lucas S.M."/>
            <person name="Robertson H.M."/>
            <person name="Bork P."/>
            <person name="Koonin E.V."/>
            <person name="Zdobnov E.M."/>
            <person name="Grigoriev I.V."/>
            <person name="Lynch M."/>
            <person name="Boore J.L."/>
        </authorList>
    </citation>
    <scope>NUCLEOTIDE SEQUENCE [LARGE SCALE GENOMIC DNA]</scope>
</reference>
<dbReference type="PANTHER" id="PTHR12450">
    <property type="entry name" value="DENTIN MATRIX PROTEIN 4 PROTEIN FAM20"/>
    <property type="match status" value="1"/>
</dbReference>
<keyword evidence="8" id="KW-0464">Manganese</keyword>
<keyword evidence="4" id="KW-1015">Disulfide bond</keyword>
<keyword evidence="5" id="KW-0325">Glycoprotein</keyword>
<dbReference type="EMBL" id="GL732818">
    <property type="protein sequence ID" value="EFX64528.1"/>
    <property type="molecule type" value="Genomic_DNA"/>
</dbReference>
<keyword evidence="7" id="KW-0547">Nucleotide-binding</keyword>
<keyword evidence="9" id="KW-0472">Membrane</keyword>
<evidence type="ECO:0000256" key="8">
    <source>
        <dbReference type="PIRSR" id="PIRSR624869-3"/>
    </source>
</evidence>
<dbReference type="OrthoDB" id="8583677at2759"/>
<dbReference type="STRING" id="6669.E9HUQ8"/>
<feature type="binding site" evidence="7">
    <location>
        <position position="359"/>
    </location>
    <ligand>
        <name>ATP</name>
        <dbReference type="ChEBI" id="CHEBI:30616"/>
    </ligand>
</feature>
<accession>E9HUQ8</accession>
<keyword evidence="9" id="KW-0812">Transmembrane</keyword>
<feature type="domain" description="FAM20 C-terminal" evidence="10">
    <location>
        <begin position="234"/>
        <end position="449"/>
    </location>
</feature>
<keyword evidence="9" id="KW-1133">Transmembrane helix</keyword>
<feature type="transmembrane region" description="Helical" evidence="9">
    <location>
        <begin position="12"/>
        <end position="31"/>
    </location>
</feature>
<dbReference type="InParanoid" id="E9HUQ8"/>
<feature type="binding site" evidence="7">
    <location>
        <position position="168"/>
    </location>
    <ligand>
        <name>ATP</name>
        <dbReference type="ChEBI" id="CHEBI:30616"/>
    </ligand>
</feature>
<evidence type="ECO:0000256" key="7">
    <source>
        <dbReference type="PIRSR" id="PIRSR624869-2"/>
    </source>
</evidence>
<dbReference type="GO" id="GO:0046872">
    <property type="term" value="F:metal ion binding"/>
    <property type="evidence" value="ECO:0007669"/>
    <property type="project" value="UniProtKB-KW"/>
</dbReference>
<dbReference type="AlphaFoldDB" id="E9HUQ8"/>
<evidence type="ECO:0000313" key="12">
    <source>
        <dbReference type="Proteomes" id="UP000000305"/>
    </source>
</evidence>
<dbReference type="eggNOG" id="KOG3829">
    <property type="taxonomic scope" value="Eukaryota"/>
</dbReference>
<dbReference type="Pfam" id="PF06702">
    <property type="entry name" value="Fam20C"/>
    <property type="match status" value="1"/>
</dbReference>
<feature type="binding site" evidence="7">
    <location>
        <position position="152"/>
    </location>
    <ligand>
        <name>ATP</name>
        <dbReference type="ChEBI" id="CHEBI:30616"/>
    </ligand>
</feature>
<comment type="cofactor">
    <cofactor evidence="8">
        <name>Mn(2+)</name>
        <dbReference type="ChEBI" id="CHEBI:29035"/>
    </cofactor>
</comment>
<organism evidence="11 12">
    <name type="scientific">Daphnia pulex</name>
    <name type="common">Water flea</name>
    <dbReference type="NCBI Taxonomy" id="6669"/>
    <lineage>
        <taxon>Eukaryota</taxon>
        <taxon>Metazoa</taxon>
        <taxon>Ecdysozoa</taxon>
        <taxon>Arthropoda</taxon>
        <taxon>Crustacea</taxon>
        <taxon>Branchiopoda</taxon>
        <taxon>Diplostraca</taxon>
        <taxon>Cladocera</taxon>
        <taxon>Anomopoda</taxon>
        <taxon>Daphniidae</taxon>
        <taxon>Daphnia</taxon>
    </lineage>
</organism>
<dbReference type="GO" id="GO:0016773">
    <property type="term" value="F:phosphotransferase activity, alcohol group as acceptor"/>
    <property type="evidence" value="ECO:0000318"/>
    <property type="project" value="GO_Central"/>
</dbReference>
<evidence type="ECO:0000313" key="11">
    <source>
        <dbReference type="EMBL" id="EFX64528.1"/>
    </source>
</evidence>
<evidence type="ECO:0000256" key="3">
    <source>
        <dbReference type="ARBA" id="ARBA00023034"/>
    </source>
</evidence>
<feature type="binding site" evidence="7">
    <location>
        <position position="345"/>
    </location>
    <ligand>
        <name>ATP</name>
        <dbReference type="ChEBI" id="CHEBI:30616"/>
    </ligand>
</feature>
<dbReference type="CDD" id="cd10470">
    <property type="entry name" value="FAM20B_C"/>
    <property type="match status" value="1"/>
</dbReference>
<keyword evidence="3" id="KW-0333">Golgi apparatus</keyword>
<evidence type="ECO:0000256" key="9">
    <source>
        <dbReference type="SAM" id="Phobius"/>
    </source>
</evidence>
<feature type="binding site" evidence="8">
    <location>
        <position position="188"/>
    </location>
    <ligand>
        <name>Mn(2+)</name>
        <dbReference type="ChEBI" id="CHEBI:29035"/>
    </ligand>
</feature>
<evidence type="ECO:0000256" key="2">
    <source>
        <dbReference type="ARBA" id="ARBA00006557"/>
    </source>
</evidence>
<keyword evidence="7" id="KW-0067">ATP-binding</keyword>
<keyword evidence="12" id="KW-1185">Reference proteome</keyword>
<evidence type="ECO:0000259" key="10">
    <source>
        <dbReference type="Pfam" id="PF06702"/>
    </source>
</evidence>
<feature type="binding site" evidence="7">
    <location>
        <begin position="270"/>
        <end position="273"/>
    </location>
    <ligand>
        <name>ATP</name>
        <dbReference type="ChEBI" id="CHEBI:30616"/>
    </ligand>
</feature>
<evidence type="ECO:0000256" key="1">
    <source>
        <dbReference type="ARBA" id="ARBA00004555"/>
    </source>
</evidence>
<dbReference type="KEGG" id="dpx:DAPPUDRAFT_204625"/>
<dbReference type="InterPro" id="IPR009581">
    <property type="entry name" value="FAM20_C"/>
</dbReference>
<protein>
    <recommendedName>
        <fullName evidence="10">FAM20 C-terminal domain-containing protein</fullName>
    </recommendedName>
</protein>
<comment type="subcellular location">
    <subcellularLocation>
        <location evidence="1">Golgi apparatus</location>
    </subcellularLocation>
</comment>
<dbReference type="GO" id="GO:0005524">
    <property type="term" value="F:ATP binding"/>
    <property type="evidence" value="ECO:0007669"/>
    <property type="project" value="UniProtKB-KW"/>
</dbReference>
<dbReference type="InterPro" id="IPR024869">
    <property type="entry name" value="FAM20"/>
</dbReference>
<keyword evidence="8" id="KW-0479">Metal-binding</keyword>
<proteinExistence type="inferred from homology"/>
<evidence type="ECO:0000256" key="4">
    <source>
        <dbReference type="ARBA" id="ARBA00023157"/>
    </source>
</evidence>
<dbReference type="OMA" id="YATVQYC"/>
<comment type="similarity">
    <text evidence="2">Belongs to the FAM20 family.</text>
</comment>
<dbReference type="PhylomeDB" id="E9HUQ8"/>
<feature type="active site" evidence="6">
    <location>
        <position position="340"/>
    </location>
</feature>
<evidence type="ECO:0000256" key="5">
    <source>
        <dbReference type="ARBA" id="ARBA00023180"/>
    </source>
</evidence>
<dbReference type="GO" id="GO:0030166">
    <property type="term" value="P:proteoglycan biosynthetic process"/>
    <property type="evidence" value="ECO:0000318"/>
    <property type="project" value="GO_Central"/>
</dbReference>
<name>E9HUQ8_DAPPU</name>
<dbReference type="PANTHER" id="PTHR12450:SF14">
    <property type="entry name" value="GLYCOSAMINOGLYCAN XYLOSYLKINASE"/>
    <property type="match status" value="1"/>
</dbReference>
<gene>
    <name evidence="11" type="ORF">DAPPUDRAFT_204625</name>
</gene>
<feature type="binding site" evidence="8">
    <location>
        <position position="359"/>
    </location>
    <ligand>
        <name>Mn(2+)</name>
        <dbReference type="ChEBI" id="CHEBI:29035"/>
    </ligand>
</feature>
<dbReference type="FunCoup" id="E9HUQ8">
    <property type="interactions" value="1373"/>
</dbReference>
<evidence type="ECO:0000256" key="6">
    <source>
        <dbReference type="PIRSR" id="PIRSR624869-1"/>
    </source>
</evidence>
<dbReference type="Proteomes" id="UP000000305">
    <property type="component" value="Unassembled WGS sequence"/>
</dbReference>
<dbReference type="HOGENOM" id="CLU_028926_1_1_1"/>
<sequence>MLCRSFRVSFGLVIALAVAILCNIYLVFLLWTGGQQSDYHYEFTVPPIISQEAPIKLKDSGLNLNYLKTMLNSSTNNVDKTSSSRSVISMMNKLKRELKSRGAKTVDTLGSSSEWVSPTMLIPSFTPELGDMIKYLQTSPITRASVPRVGTQLKVMITLEGGQKALLKPQWYDRHHRIDGPDVYSGADRHNGEIVGFYLSLLLGMRRTPVAIGRIINLTSDILANADRDLAATFFKNNQSHSCFYGVCRYCKPELSVCGGEGDLIEATVILWLNDVKLKSNRSPWQRTYKKNVRALWETDDDFCIKLQKQNKVFRLEAGKRRLLDLIDASVFDFLISNGDRHHYEIIDGYSEAAVLLLDNGKSFGRPDLDYVDILAPLYQCCVIRKSTFKRLEMLESGPLGTLIEELTLKDSLIGPLLTEEHVQAINRRLGKVMRTIQLCAQVKSWDDVLVPY</sequence>